<name>A0ABN2UWK6_9ACTN</name>
<feature type="compositionally biased region" description="Polar residues" evidence="1">
    <location>
        <begin position="10"/>
        <end position="19"/>
    </location>
</feature>
<organism evidence="2 3">
    <name type="scientific">Streptomyces cheonanensis</name>
    <dbReference type="NCBI Taxonomy" id="312720"/>
    <lineage>
        <taxon>Bacteria</taxon>
        <taxon>Bacillati</taxon>
        <taxon>Actinomycetota</taxon>
        <taxon>Actinomycetes</taxon>
        <taxon>Kitasatosporales</taxon>
        <taxon>Streptomycetaceae</taxon>
        <taxon>Streptomyces</taxon>
    </lineage>
</organism>
<feature type="region of interest" description="Disordered" evidence="1">
    <location>
        <begin position="1"/>
        <end position="45"/>
    </location>
</feature>
<sequence length="136" mass="14732">MSKRGRQLRRNSSITTGLRATTLPPGPMLRRRHTDATGTPQQRYDYTAFWTTDHTPPGGSAPANPFAFTATTTESAGLYPMPAITGSDGERRSTHRARALLRGTVPAATAFAPVAHARLLHPAARRPAIPSWPHVL</sequence>
<dbReference type="Proteomes" id="UP001403094">
    <property type="component" value="Unassembled WGS sequence"/>
</dbReference>
<evidence type="ECO:0000313" key="3">
    <source>
        <dbReference type="Proteomes" id="UP001403094"/>
    </source>
</evidence>
<evidence type="ECO:0000256" key="1">
    <source>
        <dbReference type="SAM" id="MobiDB-lite"/>
    </source>
</evidence>
<accession>A0ABN2UWK6</accession>
<protein>
    <submittedName>
        <fullName evidence="2">Uncharacterized protein</fullName>
    </submittedName>
</protein>
<feature type="compositionally biased region" description="Polar residues" evidence="1">
    <location>
        <begin position="36"/>
        <end position="45"/>
    </location>
</feature>
<reference evidence="2 3" key="1">
    <citation type="journal article" date="2019" name="Int. J. Syst. Evol. Microbiol.">
        <title>The Global Catalogue of Microorganisms (GCM) 10K type strain sequencing project: providing services to taxonomists for standard genome sequencing and annotation.</title>
        <authorList>
            <consortium name="The Broad Institute Genomics Platform"/>
            <consortium name="The Broad Institute Genome Sequencing Center for Infectious Disease"/>
            <person name="Wu L."/>
            <person name="Ma J."/>
        </authorList>
    </citation>
    <scope>NUCLEOTIDE SEQUENCE [LARGE SCALE GENOMIC DNA]</scope>
    <source>
        <strain evidence="2 3">JCM 14549</strain>
    </source>
</reference>
<comment type="caution">
    <text evidence="2">The sequence shown here is derived from an EMBL/GenBank/DDBJ whole genome shotgun (WGS) entry which is preliminary data.</text>
</comment>
<dbReference type="EMBL" id="BAAANQ010000002">
    <property type="protein sequence ID" value="GAA2044527.1"/>
    <property type="molecule type" value="Genomic_DNA"/>
</dbReference>
<gene>
    <name evidence="2" type="ORF">GCM10009757_10090</name>
</gene>
<proteinExistence type="predicted"/>
<keyword evidence="3" id="KW-1185">Reference proteome</keyword>
<evidence type="ECO:0000313" key="2">
    <source>
        <dbReference type="EMBL" id="GAA2044527.1"/>
    </source>
</evidence>